<evidence type="ECO:0000313" key="3">
    <source>
        <dbReference type="Proteomes" id="UP000319941"/>
    </source>
</evidence>
<dbReference type="OrthoDB" id="6184294at2"/>
<feature type="region of interest" description="Disordered" evidence="1">
    <location>
        <begin position="70"/>
        <end position="159"/>
    </location>
</feature>
<gene>
    <name evidence="2" type="ORF">FQP86_12125</name>
</gene>
<feature type="compositionally biased region" description="Polar residues" evidence="1">
    <location>
        <begin position="143"/>
        <end position="159"/>
    </location>
</feature>
<feature type="compositionally biased region" description="Basic residues" evidence="1">
    <location>
        <begin position="94"/>
        <end position="106"/>
    </location>
</feature>
<feature type="compositionally biased region" description="Basic and acidic residues" evidence="1">
    <location>
        <begin position="107"/>
        <end position="126"/>
    </location>
</feature>
<dbReference type="AlphaFoldDB" id="A0A558HJA6"/>
<evidence type="ECO:0000256" key="1">
    <source>
        <dbReference type="SAM" id="MobiDB-lite"/>
    </source>
</evidence>
<evidence type="ECO:0000313" key="2">
    <source>
        <dbReference type="EMBL" id="TVU69197.1"/>
    </source>
</evidence>
<dbReference type="STRING" id="553385.GCA_000591415_00783"/>
<sequence length="159" mass="17668">MHDAIREAHELIGATLRDPRTQRQGKVVGMDLGREQPAIYVLWQESAAAERIAMEPDDFRALMEHLRARMGIPSQRGTLDSSTPDSSTPDMSSHHKNSRHKSTSHKRSSDSRTKDPRGKEKARSDSRQATPSRDSQHAVQKDVASSTTTDDAIQRSAQG</sequence>
<organism evidence="2 3">
    <name type="scientific">Cobetia crustatorum</name>
    <dbReference type="NCBI Taxonomy" id="553385"/>
    <lineage>
        <taxon>Bacteria</taxon>
        <taxon>Pseudomonadati</taxon>
        <taxon>Pseudomonadota</taxon>
        <taxon>Gammaproteobacteria</taxon>
        <taxon>Oceanospirillales</taxon>
        <taxon>Halomonadaceae</taxon>
        <taxon>Cobetia</taxon>
    </lineage>
</organism>
<feature type="compositionally biased region" description="Low complexity" evidence="1">
    <location>
        <begin position="80"/>
        <end position="91"/>
    </location>
</feature>
<keyword evidence="3" id="KW-1185">Reference proteome</keyword>
<dbReference type="RefSeq" id="WP_024951100.1">
    <property type="nucleotide sequence ID" value="NZ_CAWOWR010000137.1"/>
</dbReference>
<dbReference type="EMBL" id="VNFH01000008">
    <property type="protein sequence ID" value="TVU69197.1"/>
    <property type="molecule type" value="Genomic_DNA"/>
</dbReference>
<proteinExistence type="predicted"/>
<accession>A0A558HJA6</accession>
<protein>
    <submittedName>
        <fullName evidence="2">Uncharacterized protein</fullName>
    </submittedName>
</protein>
<comment type="caution">
    <text evidence="2">The sequence shown here is derived from an EMBL/GenBank/DDBJ whole genome shotgun (WGS) entry which is preliminary data.</text>
</comment>
<reference evidence="2 3" key="1">
    <citation type="submission" date="2019-07" db="EMBL/GenBank/DDBJ databases">
        <title>Diversity of Bacteria from Kongsfjorden, Arctic.</title>
        <authorList>
            <person name="Yu Y."/>
        </authorList>
    </citation>
    <scope>NUCLEOTIDE SEQUENCE [LARGE SCALE GENOMIC DNA]</scope>
    <source>
        <strain evidence="2 3">SM1923</strain>
    </source>
</reference>
<name>A0A558HJA6_9GAMM</name>
<dbReference type="Proteomes" id="UP000319941">
    <property type="component" value="Unassembled WGS sequence"/>
</dbReference>